<evidence type="ECO:0000256" key="2">
    <source>
        <dbReference type="ARBA" id="ARBA00023015"/>
    </source>
</evidence>
<evidence type="ECO:0000256" key="3">
    <source>
        <dbReference type="ARBA" id="ARBA00023163"/>
    </source>
</evidence>
<dbReference type="Proteomes" id="UP000734854">
    <property type="component" value="Unassembled WGS sequence"/>
</dbReference>
<feature type="region of interest" description="Disordered" evidence="5">
    <location>
        <begin position="162"/>
        <end position="201"/>
    </location>
</feature>
<organism evidence="6 7">
    <name type="scientific">Zingiber officinale</name>
    <name type="common">Ginger</name>
    <name type="synonym">Amomum zingiber</name>
    <dbReference type="NCBI Taxonomy" id="94328"/>
    <lineage>
        <taxon>Eukaryota</taxon>
        <taxon>Viridiplantae</taxon>
        <taxon>Streptophyta</taxon>
        <taxon>Embryophyta</taxon>
        <taxon>Tracheophyta</taxon>
        <taxon>Spermatophyta</taxon>
        <taxon>Magnoliopsida</taxon>
        <taxon>Liliopsida</taxon>
        <taxon>Zingiberales</taxon>
        <taxon>Zingiberaceae</taxon>
        <taxon>Zingiber</taxon>
    </lineage>
</organism>
<comment type="subcellular location">
    <subcellularLocation>
        <location evidence="1">Nucleus</location>
    </subcellularLocation>
</comment>
<dbReference type="EMBL" id="JACMSC010000006">
    <property type="protein sequence ID" value="KAG6516913.1"/>
    <property type="molecule type" value="Genomic_DNA"/>
</dbReference>
<evidence type="ECO:0008006" key="8">
    <source>
        <dbReference type="Google" id="ProtNLM"/>
    </source>
</evidence>
<keyword evidence="7" id="KW-1185">Reference proteome</keyword>
<dbReference type="GO" id="GO:0000124">
    <property type="term" value="C:SAGA complex"/>
    <property type="evidence" value="ECO:0007669"/>
    <property type="project" value="TreeGrafter"/>
</dbReference>
<dbReference type="Pfam" id="PF12767">
    <property type="entry name" value="SAGA-Tad1"/>
    <property type="match status" value="1"/>
</dbReference>
<comment type="caution">
    <text evidence="6">The sequence shown here is derived from an EMBL/GenBank/DDBJ whole genome shotgun (WGS) entry which is preliminary data.</text>
</comment>
<keyword evidence="2" id="KW-0805">Transcription regulation</keyword>
<reference evidence="6 7" key="1">
    <citation type="submission" date="2020-08" db="EMBL/GenBank/DDBJ databases">
        <title>Plant Genome Project.</title>
        <authorList>
            <person name="Zhang R.-G."/>
        </authorList>
    </citation>
    <scope>NUCLEOTIDE SEQUENCE [LARGE SCALE GENOMIC DNA]</scope>
    <source>
        <tissue evidence="6">Rhizome</tissue>
    </source>
</reference>
<evidence type="ECO:0000313" key="6">
    <source>
        <dbReference type="EMBL" id="KAG6516913.1"/>
    </source>
</evidence>
<protein>
    <recommendedName>
        <fullName evidence="8">Transcriptional coactivator Hfi1/Transcriptional adapter 1</fullName>
    </recommendedName>
</protein>
<dbReference type="CDD" id="cd22933">
    <property type="entry name" value="HFD_HFI1"/>
    <property type="match status" value="1"/>
</dbReference>
<dbReference type="GO" id="GO:0005634">
    <property type="term" value="C:nucleus"/>
    <property type="evidence" value="ECO:0007669"/>
    <property type="project" value="UniProtKB-SubCell"/>
</dbReference>
<dbReference type="InterPro" id="IPR024738">
    <property type="entry name" value="Hfi1/Tada1"/>
</dbReference>
<sequence>MPTSEPLQYSRINAKDLKMQIVKNLGRERSQRYFVFLNGLLAQKLTKSDFNKFCIPILGSENISLHNQLIRAILTNALQAKIPPRISLDKAAFKAVGKKPSHGANVVNHVAAPSSSKNTVLTNGHISPTPTHKAKLFNYDERTKDHPGASLTQNGRTEVAFQSSVSSENSSVRENGFLAPSPLKRPMQQQQDDFSEPPMKRPRAGCITPSNQAEAVREIHGAFGAVAVEDAKELRQTVDFYSKRDPLQAPLGIPFCSASVGGAQRSFTSVTDSSCCSLGISFYSGELCDTTALKKRMEKIAEAHGLVGVELDCTNLLNKAIDAYLNRLIRSCAELVGARLNHPSSNFKQQAQVNPINGVRLGNHTYVQNNPVSSEHSQRQNTCNSMSVEDFKNTNVVMLIDTDESHVGFAGVTVFVAYLSQSYEKMDSWFKLSVCFGVEMSNALPLLISRLWKVDEVGENGAGERSHDAVEELDEAGSDATGASSFLCYQIY</sequence>
<evidence type="ECO:0000256" key="5">
    <source>
        <dbReference type="SAM" id="MobiDB-lite"/>
    </source>
</evidence>
<evidence type="ECO:0000313" key="7">
    <source>
        <dbReference type="Proteomes" id="UP000734854"/>
    </source>
</evidence>
<proteinExistence type="predicted"/>
<accession>A0A8J5H006</accession>
<evidence type="ECO:0000256" key="1">
    <source>
        <dbReference type="ARBA" id="ARBA00004123"/>
    </source>
</evidence>
<dbReference type="GO" id="GO:0003713">
    <property type="term" value="F:transcription coactivator activity"/>
    <property type="evidence" value="ECO:0007669"/>
    <property type="project" value="TreeGrafter"/>
</dbReference>
<dbReference type="GO" id="GO:0006357">
    <property type="term" value="P:regulation of transcription by RNA polymerase II"/>
    <property type="evidence" value="ECO:0007669"/>
    <property type="project" value="TreeGrafter"/>
</dbReference>
<dbReference type="PANTHER" id="PTHR21277:SF5">
    <property type="entry name" value="TRANSCRIPTIONAL ADAPTER 1"/>
    <property type="match status" value="1"/>
</dbReference>
<feature type="compositionally biased region" description="Low complexity" evidence="5">
    <location>
        <begin position="163"/>
        <end position="175"/>
    </location>
</feature>
<name>A0A8J5H006_ZINOF</name>
<keyword evidence="4" id="KW-0539">Nucleus</keyword>
<evidence type="ECO:0000256" key="4">
    <source>
        <dbReference type="ARBA" id="ARBA00023242"/>
    </source>
</evidence>
<keyword evidence="3" id="KW-0804">Transcription</keyword>
<dbReference type="AlphaFoldDB" id="A0A8J5H006"/>
<dbReference type="PANTHER" id="PTHR21277">
    <property type="entry name" value="TRANSCRIPTIONAL ADAPTER 1"/>
    <property type="match status" value="1"/>
</dbReference>
<gene>
    <name evidence="6" type="ORF">ZIOFF_020288</name>
</gene>